<dbReference type="PROSITE" id="PS50110">
    <property type="entry name" value="RESPONSE_REGULATORY"/>
    <property type="match status" value="1"/>
</dbReference>
<name>A0ABQ6GIL7_9BACL</name>
<dbReference type="InterPro" id="IPR011006">
    <property type="entry name" value="CheY-like_superfamily"/>
</dbReference>
<dbReference type="SUPFAM" id="SSF52172">
    <property type="entry name" value="CheY-like"/>
    <property type="match status" value="1"/>
</dbReference>
<dbReference type="Pfam" id="PF00072">
    <property type="entry name" value="Response_reg"/>
    <property type="match status" value="1"/>
</dbReference>
<protein>
    <submittedName>
        <fullName evidence="3">Transcriptional regulator</fullName>
    </submittedName>
</protein>
<dbReference type="RefSeq" id="WP_284241437.1">
    <property type="nucleotide sequence ID" value="NZ_BSSQ01000019.1"/>
</dbReference>
<dbReference type="InterPro" id="IPR013972">
    <property type="entry name" value="YcbB"/>
</dbReference>
<evidence type="ECO:0000259" key="2">
    <source>
        <dbReference type="PROSITE" id="PS50110"/>
    </source>
</evidence>
<sequence>MLSFCIVDDDAVSRRMLQTIIEKDGVGEVVGLAAGGVEGKRLVLDENPDVVLIDLLMPDQDGIETIARLKQEGYEGKYVMISQIENKEMIGKAYQAGIEFYIHKPINRVEVNAVLGKVSEQSRMARYLKEIKQSIAKLDDLQSEPAGMRKKRDAKEIVRMILMDMGIIGESGSHDIIQMLSWLSTRQQGGGAGFPQLKTLFEASARASKPAGGDLEKEGKAVEQRVRRTVIAALSNLASIGLTDYSHPKFEHYAPLYFDFEDVRLKMREIDEKGPQEKRKVNIKKFLQVLHLETEDKMKNQL</sequence>
<dbReference type="InterPro" id="IPR001789">
    <property type="entry name" value="Sig_transdc_resp-reg_receiver"/>
</dbReference>
<dbReference type="Pfam" id="PF08664">
    <property type="entry name" value="YcbB"/>
    <property type="match status" value="1"/>
</dbReference>
<dbReference type="EMBL" id="BSSQ01000019">
    <property type="protein sequence ID" value="GLX70663.1"/>
    <property type="molecule type" value="Genomic_DNA"/>
</dbReference>
<evidence type="ECO:0000313" key="4">
    <source>
        <dbReference type="Proteomes" id="UP001157114"/>
    </source>
</evidence>
<dbReference type="Gene3D" id="3.40.50.2300">
    <property type="match status" value="1"/>
</dbReference>
<dbReference type="InterPro" id="IPR052048">
    <property type="entry name" value="ST_Response_Regulator"/>
</dbReference>
<feature type="domain" description="Response regulatory" evidence="2">
    <location>
        <begin position="3"/>
        <end position="119"/>
    </location>
</feature>
<dbReference type="SMART" id="SM00448">
    <property type="entry name" value="REC"/>
    <property type="match status" value="1"/>
</dbReference>
<evidence type="ECO:0000313" key="3">
    <source>
        <dbReference type="EMBL" id="GLX70663.1"/>
    </source>
</evidence>
<organism evidence="3 4">
    <name type="scientific">Paenibacillus glycanilyticus</name>
    <dbReference type="NCBI Taxonomy" id="126569"/>
    <lineage>
        <taxon>Bacteria</taxon>
        <taxon>Bacillati</taxon>
        <taxon>Bacillota</taxon>
        <taxon>Bacilli</taxon>
        <taxon>Bacillales</taxon>
        <taxon>Paenibacillaceae</taxon>
        <taxon>Paenibacillus</taxon>
    </lineage>
</organism>
<keyword evidence="1" id="KW-0597">Phosphoprotein</keyword>
<feature type="modified residue" description="4-aspartylphosphate" evidence="1">
    <location>
        <position position="54"/>
    </location>
</feature>
<dbReference type="PANTHER" id="PTHR43228">
    <property type="entry name" value="TWO-COMPONENT RESPONSE REGULATOR"/>
    <property type="match status" value="1"/>
</dbReference>
<dbReference type="Proteomes" id="UP001157114">
    <property type="component" value="Unassembled WGS sequence"/>
</dbReference>
<dbReference type="PANTHER" id="PTHR43228:SF8">
    <property type="entry name" value="TRANSCRIPTIONAL REGULATORY PROTEIN GLNL"/>
    <property type="match status" value="1"/>
</dbReference>
<gene>
    <name evidence="3" type="ORF">MU1_50090</name>
</gene>
<evidence type="ECO:0000256" key="1">
    <source>
        <dbReference type="PROSITE-ProRule" id="PRU00169"/>
    </source>
</evidence>
<accession>A0ABQ6GIL7</accession>
<comment type="caution">
    <text evidence="3">The sequence shown here is derived from an EMBL/GenBank/DDBJ whole genome shotgun (WGS) entry which is preliminary data.</text>
</comment>
<keyword evidence="4" id="KW-1185">Reference proteome</keyword>
<proteinExistence type="predicted"/>
<reference evidence="3 4" key="1">
    <citation type="submission" date="2023-03" db="EMBL/GenBank/DDBJ databases">
        <title>Draft genome sequence of the bacteria which degrade cell wall of Tricholomamatutake.</title>
        <authorList>
            <person name="Konishi Y."/>
            <person name="Fukuta Y."/>
            <person name="Shirasaka N."/>
        </authorList>
    </citation>
    <scope>NUCLEOTIDE SEQUENCE [LARGE SCALE GENOMIC DNA]</scope>
    <source>
        <strain evidence="4">mu1</strain>
    </source>
</reference>